<sequence length="393" mass="46675">MRDKTNNITGECTSFKENVYFHKCKNKQHFPDEGPINSAKAQQIVGIYFVRKWPYPFLLTYHVLGEEFGKSKICFISMKGKKWHWRARTSAIYLSQNIPFQHSFRVIFATSVLNLSELIALREDLRNTKKIIYFHENQLNYPRQEYKDRDFQYGYNEVLTCLVADLVIFNSMFNRDSFLNGIKKHFDILPDYRPKSLKERIENKSHVIYFPILNLNNPVCKNYNVRLHIVWPHRWEHDKNPRAFLNVICRLSKNSSDFDLSMIGEQFTDQDTFEEIRKDLGDHIANWGYVHSKEDYFQILSKSHIAVSTADHEFFGVSMLEAAQRGCLPLCPDKLVYPELYPSCCLYKNYEELYNRLVYFCTNVHKIKSLVQNLNVDRYNCKSLIPEYIKLFR</sequence>
<evidence type="ECO:0000256" key="3">
    <source>
        <dbReference type="ARBA" id="ARBA00022679"/>
    </source>
</evidence>
<dbReference type="InterPro" id="IPR022701">
    <property type="entry name" value="QTMAN_N"/>
</dbReference>
<proteinExistence type="inferred from homology"/>
<dbReference type="InterPro" id="IPR051862">
    <property type="entry name" value="GT-like_domain_containing_1"/>
</dbReference>
<evidence type="ECO:0000259" key="8">
    <source>
        <dbReference type="Pfam" id="PF12038"/>
    </source>
</evidence>
<reference evidence="9" key="1">
    <citation type="submission" date="2022-01" db="UniProtKB">
        <authorList>
            <consortium name="EnsemblMetazoa"/>
        </authorList>
    </citation>
    <scope>IDENTIFICATION</scope>
</reference>
<evidence type="ECO:0000256" key="4">
    <source>
        <dbReference type="ARBA" id="ARBA00044517"/>
    </source>
</evidence>
<protein>
    <recommendedName>
        <fullName evidence="5">tRNA-queuosine alpha-mannosyltransferase</fullName>
        <ecNumber evidence="4">2.4.1.110</ecNumber>
    </recommendedName>
</protein>
<dbReference type="SUPFAM" id="SSF53756">
    <property type="entry name" value="UDP-Glycosyltransferase/glycogen phosphorylase"/>
    <property type="match status" value="1"/>
</dbReference>
<dbReference type="PANTHER" id="PTHR13615:SF3">
    <property type="entry name" value="GLYCOSYLTRANSFERASE-LIKE DOMAIN-CONTAINING PROTEIN 1"/>
    <property type="match status" value="1"/>
</dbReference>
<keyword evidence="10" id="KW-1185">Reference proteome</keyword>
<dbReference type="PANTHER" id="PTHR13615">
    <property type="entry name" value="GLYCOSYLTRANSFERASE-LIKE 1"/>
    <property type="match status" value="1"/>
</dbReference>
<dbReference type="GeneID" id="106674402"/>
<dbReference type="Pfam" id="PF00534">
    <property type="entry name" value="Glycos_transf_1"/>
    <property type="match status" value="1"/>
</dbReference>
<evidence type="ECO:0000256" key="1">
    <source>
        <dbReference type="ARBA" id="ARBA00009481"/>
    </source>
</evidence>
<keyword evidence="2" id="KW-0328">Glycosyltransferase</keyword>
<comment type="catalytic activity">
    <reaction evidence="6">
        <text>queuosine(34) in tRNA(Asp) + GDP-alpha-D-mannose = O-4''-alpha-D-mannosylqueuosine(34) in tRNA(Asp) + GDP + H(+)</text>
        <dbReference type="Rhea" id="RHEA:12885"/>
        <dbReference type="Rhea" id="RHEA-COMP:18572"/>
        <dbReference type="Rhea" id="RHEA-COMP:18581"/>
        <dbReference type="ChEBI" id="CHEBI:15378"/>
        <dbReference type="ChEBI" id="CHEBI:57527"/>
        <dbReference type="ChEBI" id="CHEBI:58189"/>
        <dbReference type="ChEBI" id="CHEBI:194431"/>
        <dbReference type="ChEBI" id="CHEBI:194442"/>
        <dbReference type="EC" id="2.4.1.110"/>
    </reaction>
    <physiologicalReaction direction="left-to-right" evidence="6">
        <dbReference type="Rhea" id="RHEA:12886"/>
    </physiologicalReaction>
</comment>
<evidence type="ECO:0000256" key="5">
    <source>
        <dbReference type="ARBA" id="ARBA00044539"/>
    </source>
</evidence>
<keyword evidence="3" id="KW-0808">Transferase</keyword>
<organism evidence="9 10">
    <name type="scientific">Cimex lectularius</name>
    <name type="common">Bed bug</name>
    <name type="synonym">Acanthia lectularia</name>
    <dbReference type="NCBI Taxonomy" id="79782"/>
    <lineage>
        <taxon>Eukaryota</taxon>
        <taxon>Metazoa</taxon>
        <taxon>Ecdysozoa</taxon>
        <taxon>Arthropoda</taxon>
        <taxon>Hexapoda</taxon>
        <taxon>Insecta</taxon>
        <taxon>Pterygota</taxon>
        <taxon>Neoptera</taxon>
        <taxon>Paraneoptera</taxon>
        <taxon>Hemiptera</taxon>
        <taxon>Heteroptera</taxon>
        <taxon>Panheteroptera</taxon>
        <taxon>Cimicomorpha</taxon>
        <taxon>Cimicidae</taxon>
        <taxon>Cimex</taxon>
    </lineage>
</organism>
<dbReference type="EnsemblMetazoa" id="XM_014407072.2">
    <property type="protein sequence ID" value="XP_014262558.1"/>
    <property type="gene ID" value="LOC106674402"/>
</dbReference>
<dbReference type="Proteomes" id="UP000494040">
    <property type="component" value="Unassembled WGS sequence"/>
</dbReference>
<evidence type="ECO:0000256" key="6">
    <source>
        <dbReference type="ARBA" id="ARBA00048439"/>
    </source>
</evidence>
<dbReference type="RefSeq" id="XP_014262558.1">
    <property type="nucleotide sequence ID" value="XM_014407072.2"/>
</dbReference>
<dbReference type="Gene3D" id="3.40.50.2000">
    <property type="entry name" value="Glycogen Phosphorylase B"/>
    <property type="match status" value="1"/>
</dbReference>
<dbReference type="AlphaFoldDB" id="A0A8I6SDU9"/>
<evidence type="ECO:0000256" key="2">
    <source>
        <dbReference type="ARBA" id="ARBA00022676"/>
    </source>
</evidence>
<dbReference type="GO" id="GO:0016438">
    <property type="term" value="F:tRNA-queuosine(34) beta-mannosyltransferase activity"/>
    <property type="evidence" value="ECO:0007669"/>
    <property type="project" value="UniProtKB-EC"/>
</dbReference>
<dbReference type="Pfam" id="PF12038">
    <property type="entry name" value="QTMAN_N"/>
    <property type="match status" value="1"/>
</dbReference>
<feature type="domain" description="Glycosyl transferase family 1" evidence="7">
    <location>
        <begin position="231"/>
        <end position="339"/>
    </location>
</feature>
<name>A0A8I6SDU9_CIMLE</name>
<evidence type="ECO:0000313" key="10">
    <source>
        <dbReference type="Proteomes" id="UP000494040"/>
    </source>
</evidence>
<dbReference type="OrthoDB" id="10032790at2759"/>
<dbReference type="EC" id="2.4.1.110" evidence="4"/>
<accession>A0A8I6SDU9</accession>
<feature type="domain" description="tRNA-queuosine alpha-mannosyltransferase N-terminal" evidence="8">
    <location>
        <begin position="70"/>
        <end position="212"/>
    </location>
</feature>
<dbReference type="InterPro" id="IPR001296">
    <property type="entry name" value="Glyco_trans_1"/>
</dbReference>
<evidence type="ECO:0000259" key="7">
    <source>
        <dbReference type="Pfam" id="PF00534"/>
    </source>
</evidence>
<evidence type="ECO:0000313" key="9">
    <source>
        <dbReference type="EnsemblMetazoa" id="XP_014262558.1"/>
    </source>
</evidence>
<comment type="similarity">
    <text evidence="1">Belongs to the glycosyltransferase group 1 family. Glycosyltransferase 4 subfamily.</text>
</comment>
<dbReference type="KEGG" id="clec:106674402"/>